<gene>
    <name evidence="1" type="ORF">SAMN05421788_105306</name>
</gene>
<proteinExistence type="predicted"/>
<reference evidence="2" key="1">
    <citation type="submission" date="2017-01" db="EMBL/GenBank/DDBJ databases">
        <authorList>
            <person name="Varghese N."/>
            <person name="Submissions S."/>
        </authorList>
    </citation>
    <scope>NUCLEOTIDE SEQUENCE [LARGE SCALE GENOMIC DNA]</scope>
    <source>
        <strain evidence="2">DSM 21054</strain>
    </source>
</reference>
<evidence type="ECO:0000313" key="2">
    <source>
        <dbReference type="Proteomes" id="UP000186917"/>
    </source>
</evidence>
<accession>A0A1N7QI23</accession>
<name>A0A1N7QI23_9BACT</name>
<organism evidence="1 2">
    <name type="scientific">Filimonas lacunae</name>
    <dbReference type="NCBI Taxonomy" id="477680"/>
    <lineage>
        <taxon>Bacteria</taxon>
        <taxon>Pseudomonadati</taxon>
        <taxon>Bacteroidota</taxon>
        <taxon>Chitinophagia</taxon>
        <taxon>Chitinophagales</taxon>
        <taxon>Chitinophagaceae</taxon>
        <taxon>Filimonas</taxon>
    </lineage>
</organism>
<dbReference type="Proteomes" id="UP000186917">
    <property type="component" value="Unassembled WGS sequence"/>
</dbReference>
<dbReference type="EMBL" id="FTOR01000005">
    <property type="protein sequence ID" value="SIT22458.1"/>
    <property type="molecule type" value="Genomic_DNA"/>
</dbReference>
<keyword evidence="2" id="KW-1185">Reference proteome</keyword>
<evidence type="ECO:0000313" key="1">
    <source>
        <dbReference type="EMBL" id="SIT22458.1"/>
    </source>
</evidence>
<protein>
    <submittedName>
        <fullName evidence="1">Uncharacterized protein</fullName>
    </submittedName>
</protein>
<dbReference type="PROSITE" id="PS51257">
    <property type="entry name" value="PROKAR_LIPOPROTEIN"/>
    <property type="match status" value="1"/>
</dbReference>
<sequence>MKKNALLGAIFVVAAFASCKKESDSTDNSSAAALFGSWKFIGMNAKTTADLTVTSPATNEKLQTITTSQYTTSDNVGTMVFSADKIDSKGIGYTAYGTINVTGYYNGAYDPDQSIDNMEFSQAVDPTTVSYAYQAVGSDSLYLSSGALVNVTDGTTTVGGGASGCKYTIKNDTLSIISRSNVNQNSTSSGITYKALGTVYAEMKLVKE</sequence>
<dbReference type="AlphaFoldDB" id="A0A1N7QI23"/>
<dbReference type="OrthoDB" id="670644at2"/>
<dbReference type="RefSeq" id="WP_076380136.1">
    <property type="nucleotide sequence ID" value="NZ_FTOR01000005.1"/>
</dbReference>